<organism evidence="2 3">
    <name type="scientific">Papaver atlanticum</name>
    <dbReference type="NCBI Taxonomy" id="357466"/>
    <lineage>
        <taxon>Eukaryota</taxon>
        <taxon>Viridiplantae</taxon>
        <taxon>Streptophyta</taxon>
        <taxon>Embryophyta</taxon>
        <taxon>Tracheophyta</taxon>
        <taxon>Spermatophyta</taxon>
        <taxon>Magnoliopsida</taxon>
        <taxon>Ranunculales</taxon>
        <taxon>Papaveraceae</taxon>
        <taxon>Papaveroideae</taxon>
        <taxon>Papaver</taxon>
    </lineage>
</organism>
<reference evidence="2" key="1">
    <citation type="submission" date="2022-04" db="EMBL/GenBank/DDBJ databases">
        <title>A functionally conserved STORR gene fusion in Papaver species that diverged 16.8 million years ago.</title>
        <authorList>
            <person name="Catania T."/>
        </authorList>
    </citation>
    <scope>NUCLEOTIDE SEQUENCE</scope>
    <source>
        <strain evidence="2">S-188037</strain>
    </source>
</reference>
<comment type="caution">
    <text evidence="2">The sequence shown here is derived from an EMBL/GenBank/DDBJ whole genome shotgun (WGS) entry which is preliminary data.</text>
</comment>
<proteinExistence type="predicted"/>
<dbReference type="InterPro" id="IPR004314">
    <property type="entry name" value="Neprosin"/>
</dbReference>
<protein>
    <recommendedName>
        <fullName evidence="1">Neprosin PEP catalytic domain-containing protein</fullName>
    </recommendedName>
</protein>
<evidence type="ECO:0000313" key="2">
    <source>
        <dbReference type="EMBL" id="KAI3958125.1"/>
    </source>
</evidence>
<dbReference type="PROSITE" id="PS52045">
    <property type="entry name" value="NEPROSIN_PEP_CD"/>
    <property type="match status" value="1"/>
</dbReference>
<dbReference type="Pfam" id="PF03080">
    <property type="entry name" value="Neprosin"/>
    <property type="match status" value="1"/>
</dbReference>
<evidence type="ECO:0000313" key="3">
    <source>
        <dbReference type="Proteomes" id="UP001202328"/>
    </source>
</evidence>
<dbReference type="AlphaFoldDB" id="A0AAD4TIL6"/>
<dbReference type="EMBL" id="JAJJMB010001184">
    <property type="protein sequence ID" value="KAI3958125.1"/>
    <property type="molecule type" value="Genomic_DNA"/>
</dbReference>
<sequence length="73" mass="8415">MGSSQFPNEKFNQAAYFTQMQYNDAFGTLLDLNYKRTIDVIGCKDKYDMDYYGFLEYGGRWHSLQYGGPGGKC</sequence>
<dbReference type="Proteomes" id="UP001202328">
    <property type="component" value="Unassembled WGS sequence"/>
</dbReference>
<feature type="domain" description="Neprosin PEP catalytic" evidence="1">
    <location>
        <begin position="1"/>
        <end position="73"/>
    </location>
</feature>
<keyword evidence="3" id="KW-1185">Reference proteome</keyword>
<accession>A0AAD4TIL6</accession>
<evidence type="ECO:0000259" key="1">
    <source>
        <dbReference type="PROSITE" id="PS52045"/>
    </source>
</evidence>
<name>A0AAD4TIL6_9MAGN</name>
<gene>
    <name evidence="2" type="ORF">MKW98_020767</name>
</gene>